<name>A0A955RH82_9BACT</name>
<dbReference type="PRINTS" id="PR00830">
    <property type="entry name" value="ENDOLAPTASE"/>
</dbReference>
<dbReference type="Proteomes" id="UP000775877">
    <property type="component" value="Unassembled WGS sequence"/>
</dbReference>
<organism evidence="1 2">
    <name type="scientific">Candidatus Dojkabacteria bacterium</name>
    <dbReference type="NCBI Taxonomy" id="2099670"/>
    <lineage>
        <taxon>Bacteria</taxon>
        <taxon>Candidatus Dojkabacteria</taxon>
    </lineage>
</organism>
<evidence type="ECO:0000313" key="1">
    <source>
        <dbReference type="EMBL" id="MCA9381285.1"/>
    </source>
</evidence>
<reference evidence="1" key="2">
    <citation type="journal article" date="2021" name="Microbiome">
        <title>Successional dynamics and alternative stable states in a saline activated sludge microbial community over 9 years.</title>
        <authorList>
            <person name="Wang Y."/>
            <person name="Ye J."/>
            <person name="Ju F."/>
            <person name="Liu L."/>
            <person name="Boyd J.A."/>
            <person name="Deng Y."/>
            <person name="Parks D.H."/>
            <person name="Jiang X."/>
            <person name="Yin X."/>
            <person name="Woodcroft B.J."/>
            <person name="Tyson G.W."/>
            <person name="Hugenholtz P."/>
            <person name="Polz M.F."/>
            <person name="Zhang T."/>
        </authorList>
    </citation>
    <scope>NUCLEOTIDE SEQUENCE</scope>
    <source>
        <strain evidence="1">HKST-UBA13</strain>
    </source>
</reference>
<dbReference type="SUPFAM" id="SSF54211">
    <property type="entry name" value="Ribosomal protein S5 domain 2-like"/>
    <property type="match status" value="1"/>
</dbReference>
<dbReference type="Pfam" id="PF13541">
    <property type="entry name" value="ChlI"/>
    <property type="match status" value="1"/>
</dbReference>
<sequence>MASKIFTAALEGLDCSIVEVETDYQKRQFNFSIVGLADKSIQEAKDRIPSAIKASGVDFIPARIVSNLAPAELHKSGPSYDLPLAVGYLLATNQLEIDPKEKIFIGELALDGRLRPVNGILPIADGVFKLGFKEIFLPEENAHEAKLIEGLTVYPVKTLRELVNHFWGIFKIKPLIEVTLSNKNKTDYLFDLADVKGQTHAKRALEIAA</sequence>
<accession>A0A955RH82</accession>
<dbReference type="EMBL" id="JAGQLJ010000070">
    <property type="protein sequence ID" value="MCA9381285.1"/>
    <property type="molecule type" value="Genomic_DNA"/>
</dbReference>
<evidence type="ECO:0000313" key="2">
    <source>
        <dbReference type="Proteomes" id="UP000775877"/>
    </source>
</evidence>
<keyword evidence="1" id="KW-0547">Nucleotide-binding</keyword>
<protein>
    <submittedName>
        <fullName evidence="1">ATP-binding protein</fullName>
    </submittedName>
</protein>
<proteinExistence type="predicted"/>
<feature type="non-terminal residue" evidence="1">
    <location>
        <position position="209"/>
    </location>
</feature>
<comment type="caution">
    <text evidence="1">The sequence shown here is derived from an EMBL/GenBank/DDBJ whole genome shotgun (WGS) entry which is preliminary data.</text>
</comment>
<dbReference type="Gene3D" id="3.30.230.10">
    <property type="match status" value="1"/>
</dbReference>
<dbReference type="InterPro" id="IPR014721">
    <property type="entry name" value="Ribsml_uS5_D2-typ_fold_subgr"/>
</dbReference>
<dbReference type="InterPro" id="IPR020568">
    <property type="entry name" value="Ribosomal_Su5_D2-typ_SF"/>
</dbReference>
<keyword evidence="1" id="KW-0067">ATP-binding</keyword>
<dbReference type="GO" id="GO:0005524">
    <property type="term" value="F:ATP binding"/>
    <property type="evidence" value="ECO:0007669"/>
    <property type="project" value="UniProtKB-KW"/>
</dbReference>
<dbReference type="AlphaFoldDB" id="A0A955RH82"/>
<reference evidence="1" key="1">
    <citation type="submission" date="2020-04" db="EMBL/GenBank/DDBJ databases">
        <authorList>
            <person name="Zhang T."/>
        </authorList>
    </citation>
    <scope>NUCLEOTIDE SEQUENCE</scope>
    <source>
        <strain evidence="1">HKST-UBA13</strain>
    </source>
</reference>
<gene>
    <name evidence="1" type="ORF">KC678_03400</name>
</gene>